<dbReference type="PANTHER" id="PTHR23155">
    <property type="entry name" value="DISEASE RESISTANCE PROTEIN RP"/>
    <property type="match status" value="1"/>
</dbReference>
<reference evidence="4" key="1">
    <citation type="submission" date="2016-06" db="EMBL/GenBank/DDBJ databases">
        <title>Parallel loss of symbiosis genes in relatives of nitrogen-fixing non-legume Parasponia.</title>
        <authorList>
            <person name="Van Velzen R."/>
            <person name="Holmer R."/>
            <person name="Bu F."/>
            <person name="Rutten L."/>
            <person name="Van Zeijl A."/>
            <person name="Liu W."/>
            <person name="Santuari L."/>
            <person name="Cao Q."/>
            <person name="Sharma T."/>
            <person name="Shen D."/>
            <person name="Roswanjaya Y."/>
            <person name="Wardhani T."/>
            <person name="Kalhor M.S."/>
            <person name="Jansen J."/>
            <person name="Van den Hoogen J."/>
            <person name="Gungor B."/>
            <person name="Hartog M."/>
            <person name="Hontelez J."/>
            <person name="Verver J."/>
            <person name="Yang W.-C."/>
            <person name="Schijlen E."/>
            <person name="Repin R."/>
            <person name="Schilthuizen M."/>
            <person name="Schranz E."/>
            <person name="Heidstra R."/>
            <person name="Miyata K."/>
            <person name="Fedorova E."/>
            <person name="Kohlen W."/>
            <person name="Bisseling T."/>
            <person name="Smit S."/>
            <person name="Geurts R."/>
        </authorList>
    </citation>
    <scope>NUCLEOTIDE SEQUENCE [LARGE SCALE GENOMIC DNA]</scope>
    <source>
        <strain evidence="4">cv. WU1-14</strain>
    </source>
</reference>
<comment type="caution">
    <text evidence="3">The sequence shown here is derived from an EMBL/GenBank/DDBJ whole genome shotgun (WGS) entry which is preliminary data.</text>
</comment>
<name>A0A2P5DG52_PARAD</name>
<protein>
    <submittedName>
        <fullName evidence="3">Uncharacterized protein</fullName>
    </submittedName>
</protein>
<dbReference type="PANTHER" id="PTHR23155:SF1136">
    <property type="entry name" value="DISEASE RESISTANCE PROTEIN RPM1"/>
    <property type="match status" value="1"/>
</dbReference>
<evidence type="ECO:0000256" key="1">
    <source>
        <dbReference type="SAM" id="Coils"/>
    </source>
</evidence>
<evidence type="ECO:0000256" key="2">
    <source>
        <dbReference type="SAM" id="MobiDB-lite"/>
    </source>
</evidence>
<evidence type="ECO:0000313" key="4">
    <source>
        <dbReference type="Proteomes" id="UP000237105"/>
    </source>
</evidence>
<organism evidence="3 4">
    <name type="scientific">Parasponia andersonii</name>
    <name type="common">Sponia andersonii</name>
    <dbReference type="NCBI Taxonomy" id="3476"/>
    <lineage>
        <taxon>Eukaryota</taxon>
        <taxon>Viridiplantae</taxon>
        <taxon>Streptophyta</taxon>
        <taxon>Embryophyta</taxon>
        <taxon>Tracheophyta</taxon>
        <taxon>Spermatophyta</taxon>
        <taxon>Magnoliopsida</taxon>
        <taxon>eudicotyledons</taxon>
        <taxon>Gunneridae</taxon>
        <taxon>Pentapetalae</taxon>
        <taxon>rosids</taxon>
        <taxon>fabids</taxon>
        <taxon>Rosales</taxon>
        <taxon>Cannabaceae</taxon>
        <taxon>Parasponia</taxon>
    </lineage>
</organism>
<dbReference type="OrthoDB" id="1153924at2759"/>
<dbReference type="InterPro" id="IPR044974">
    <property type="entry name" value="Disease_R_plants"/>
</dbReference>
<dbReference type="AlphaFoldDB" id="A0A2P5DG52"/>
<dbReference type="GO" id="GO:0098542">
    <property type="term" value="P:defense response to other organism"/>
    <property type="evidence" value="ECO:0007669"/>
    <property type="project" value="TreeGrafter"/>
</dbReference>
<gene>
    <name evidence="3" type="ORF">PanWU01x14_066470</name>
</gene>
<keyword evidence="4" id="KW-1185">Reference proteome</keyword>
<proteinExistence type="predicted"/>
<dbReference type="Proteomes" id="UP000237105">
    <property type="component" value="Unassembled WGS sequence"/>
</dbReference>
<feature type="region of interest" description="Disordered" evidence="2">
    <location>
        <begin position="103"/>
        <end position="131"/>
    </location>
</feature>
<evidence type="ECO:0000313" key="3">
    <source>
        <dbReference type="EMBL" id="PON72256.1"/>
    </source>
</evidence>
<keyword evidence="1" id="KW-0175">Coiled coil</keyword>
<feature type="coiled-coil region" evidence="1">
    <location>
        <begin position="47"/>
        <end position="74"/>
    </location>
</feature>
<dbReference type="EMBL" id="JXTB01000040">
    <property type="protein sequence ID" value="PON72256.1"/>
    <property type="molecule type" value="Genomic_DNA"/>
</dbReference>
<accession>A0A2P5DG52</accession>
<dbReference type="STRING" id="3476.A0A2P5DG52"/>
<sequence>MAELLIRSYTLLVQEKEAFSGHEDQIKKVVNKLKLIGESSDDKGFWINEVRDVINDMEAHIDKYLSQKGKHEAEDQKTLIDGFRNDMQKIEIRLSETIQRKTQLDCSTNSEDDIEDNKSSHGMKEGQTSASSSSTLSLFESEFINLTDCVRDCLMYCCIFPDNYLIRKGKFTRLLVAEGLIEEKEGKLAEEHIGELVNKGMLELDHGHSDNGTKLLVLSIYCEFCLRQIKEGKLKLSTSVPQKARSVVSNLDKLIKIDNLQLWSLFLIGNQGFFEERSDWLKFESAKFLRVLDL</sequence>